<dbReference type="AlphaFoldDB" id="A0A2G8RPI1"/>
<gene>
    <name evidence="2" type="ORF">GSI_14730</name>
</gene>
<reference evidence="2 3" key="1">
    <citation type="journal article" date="2015" name="Sci. Rep.">
        <title>Chromosome-level genome map provides insights into diverse defense mechanisms in the medicinal fungus Ganoderma sinense.</title>
        <authorList>
            <person name="Zhu Y."/>
            <person name="Xu J."/>
            <person name="Sun C."/>
            <person name="Zhou S."/>
            <person name="Xu H."/>
            <person name="Nelson D.R."/>
            <person name="Qian J."/>
            <person name="Song J."/>
            <person name="Luo H."/>
            <person name="Xiang L."/>
            <person name="Li Y."/>
            <person name="Xu Z."/>
            <person name="Ji A."/>
            <person name="Wang L."/>
            <person name="Lu S."/>
            <person name="Hayward A."/>
            <person name="Sun W."/>
            <person name="Li X."/>
            <person name="Schwartz D.C."/>
            <person name="Wang Y."/>
            <person name="Chen S."/>
        </authorList>
    </citation>
    <scope>NUCLEOTIDE SEQUENCE [LARGE SCALE GENOMIC DNA]</scope>
    <source>
        <strain evidence="2 3">ZZ0214-1</strain>
    </source>
</reference>
<accession>A0A2G8RPI1</accession>
<comment type="caution">
    <text evidence="2">The sequence shown here is derived from an EMBL/GenBank/DDBJ whole genome shotgun (WGS) entry which is preliminary data.</text>
</comment>
<dbReference type="OrthoDB" id="3265815at2759"/>
<sequence>MYNAEWDALFHHISDDFPSTSSEPLVSKMTGTTPLDIPRPVPTQFPTPPGSDEMAPSPLCFQEGFLQDDLASNINVSVSTTFHPHAALLPIPTDLIFLSADGVFFYVHTTQILASSTNHFNGLVPPIPSIPELCNDLGPIVPLPEPATTLNIVLHVVYRVSCANYRPSIDTLIAAIDLMAKYGLPPLRHIAPSTSLYRLVLGQAPMQPVAVYALAAAHDLHDLALPVSSHLLSFTFRALTDDLAIRIGPVYLKRLFFMHLGRLDALKRLLRPAPYPHSPTSTCGFRQQKKLAGAWMLASAALAWDARPDLSTSAIEEALLPLADHLPCSVCRRSLANRVRQLIIQWSLVKRSI</sequence>
<protein>
    <recommendedName>
        <fullName evidence="4">BTB domain-containing protein</fullName>
    </recommendedName>
</protein>
<evidence type="ECO:0000313" key="3">
    <source>
        <dbReference type="Proteomes" id="UP000230002"/>
    </source>
</evidence>
<dbReference type="STRING" id="1077348.A0A2G8RPI1"/>
<feature type="region of interest" description="Disordered" evidence="1">
    <location>
        <begin position="31"/>
        <end position="53"/>
    </location>
</feature>
<feature type="compositionally biased region" description="Pro residues" evidence="1">
    <location>
        <begin position="37"/>
        <end position="49"/>
    </location>
</feature>
<dbReference type="EMBL" id="AYKW01000068">
    <property type="protein sequence ID" value="PIL23419.1"/>
    <property type="molecule type" value="Genomic_DNA"/>
</dbReference>
<evidence type="ECO:0000313" key="2">
    <source>
        <dbReference type="EMBL" id="PIL23419.1"/>
    </source>
</evidence>
<name>A0A2G8RPI1_9APHY</name>
<keyword evidence="3" id="KW-1185">Reference proteome</keyword>
<evidence type="ECO:0008006" key="4">
    <source>
        <dbReference type="Google" id="ProtNLM"/>
    </source>
</evidence>
<organism evidence="2 3">
    <name type="scientific">Ganoderma sinense ZZ0214-1</name>
    <dbReference type="NCBI Taxonomy" id="1077348"/>
    <lineage>
        <taxon>Eukaryota</taxon>
        <taxon>Fungi</taxon>
        <taxon>Dikarya</taxon>
        <taxon>Basidiomycota</taxon>
        <taxon>Agaricomycotina</taxon>
        <taxon>Agaricomycetes</taxon>
        <taxon>Polyporales</taxon>
        <taxon>Polyporaceae</taxon>
        <taxon>Ganoderma</taxon>
    </lineage>
</organism>
<evidence type="ECO:0000256" key="1">
    <source>
        <dbReference type="SAM" id="MobiDB-lite"/>
    </source>
</evidence>
<proteinExistence type="predicted"/>
<dbReference type="Proteomes" id="UP000230002">
    <property type="component" value="Unassembled WGS sequence"/>
</dbReference>